<accession>A0ACC2UTZ1</accession>
<dbReference type="Proteomes" id="UP001165960">
    <property type="component" value="Unassembled WGS sequence"/>
</dbReference>
<dbReference type="EMBL" id="QTSX02000007">
    <property type="protein sequence ID" value="KAJ9090365.1"/>
    <property type="molecule type" value="Genomic_DNA"/>
</dbReference>
<evidence type="ECO:0000313" key="1">
    <source>
        <dbReference type="EMBL" id="KAJ9090365.1"/>
    </source>
</evidence>
<evidence type="ECO:0000313" key="2">
    <source>
        <dbReference type="Proteomes" id="UP001165960"/>
    </source>
</evidence>
<name>A0ACC2UTZ1_9FUNG</name>
<protein>
    <submittedName>
        <fullName evidence="1">Uncharacterized protein</fullName>
    </submittedName>
</protein>
<organism evidence="1 2">
    <name type="scientific">Entomophthora muscae</name>
    <dbReference type="NCBI Taxonomy" id="34485"/>
    <lineage>
        <taxon>Eukaryota</taxon>
        <taxon>Fungi</taxon>
        <taxon>Fungi incertae sedis</taxon>
        <taxon>Zoopagomycota</taxon>
        <taxon>Entomophthoromycotina</taxon>
        <taxon>Entomophthoromycetes</taxon>
        <taxon>Entomophthorales</taxon>
        <taxon>Entomophthoraceae</taxon>
        <taxon>Entomophthora</taxon>
    </lineage>
</organism>
<sequence length="113" mass="11811">MNPILRLGFPVVCLCCASEHNSTAEAHGGLVVSLHNGLIAVIDGGTTTYRDPLADMGFEPIDDQGQKHDISVCDDLGAAARACCQAARYSGTDPVCLIARRGVLTTIGKNVSL</sequence>
<comment type="caution">
    <text evidence="1">The sequence shown here is derived from an EMBL/GenBank/DDBJ whole genome shotgun (WGS) entry which is preliminary data.</text>
</comment>
<gene>
    <name evidence="1" type="ORF">DSO57_1003101</name>
</gene>
<reference evidence="1" key="1">
    <citation type="submission" date="2022-04" db="EMBL/GenBank/DDBJ databases">
        <title>Genome of the entomopathogenic fungus Entomophthora muscae.</title>
        <authorList>
            <person name="Elya C."/>
            <person name="Lovett B.R."/>
            <person name="Lee E."/>
            <person name="Macias A.M."/>
            <person name="Hajek A.E."/>
            <person name="De Bivort B.L."/>
            <person name="Kasson M.T."/>
            <person name="De Fine Licht H.H."/>
            <person name="Stajich J.E."/>
        </authorList>
    </citation>
    <scope>NUCLEOTIDE SEQUENCE</scope>
    <source>
        <strain evidence="1">Berkeley</strain>
    </source>
</reference>
<keyword evidence="2" id="KW-1185">Reference proteome</keyword>
<proteinExistence type="predicted"/>